<proteinExistence type="predicted"/>
<feature type="transmembrane region" description="Helical" evidence="1">
    <location>
        <begin position="109"/>
        <end position="126"/>
    </location>
</feature>
<accession>A0A1F6CKW7</accession>
<feature type="transmembrane region" description="Helical" evidence="1">
    <location>
        <begin position="68"/>
        <end position="89"/>
    </location>
</feature>
<protein>
    <submittedName>
        <fullName evidence="2">Uncharacterized protein</fullName>
    </submittedName>
</protein>
<dbReference type="EMBL" id="MFKV01000028">
    <property type="protein sequence ID" value="OGG49621.1"/>
    <property type="molecule type" value="Genomic_DNA"/>
</dbReference>
<keyword evidence="1" id="KW-1133">Transmembrane helix</keyword>
<dbReference type="STRING" id="1798482.A2763_02970"/>
<feature type="transmembrane region" description="Helical" evidence="1">
    <location>
        <begin position="175"/>
        <end position="198"/>
    </location>
</feature>
<evidence type="ECO:0000313" key="3">
    <source>
        <dbReference type="Proteomes" id="UP000178370"/>
    </source>
</evidence>
<name>A0A1F6CKW7_9BACT</name>
<feature type="transmembrane region" description="Helical" evidence="1">
    <location>
        <begin position="138"/>
        <end position="155"/>
    </location>
</feature>
<sequence>MNAVALLSFAALLGVSVLAYVANQKFLRGQHEWRRIRHWCGVVFSGVLFVFLEALLYERASISFTTELLKGSAMPLIVFVAGCVIGMAWEYMGQLAFDWWHYPSLRRHHGLFLVLPLFWGFFMLIMQDTYAIARIGGLGEILAALLAAAFMGLVIEGINLITNSWTYTGKYSSPIVLTVGWLVLLAFTFILGFNTFFINPFGL</sequence>
<organism evidence="2 3">
    <name type="scientific">Candidatus Kaiserbacteria bacterium RIFCSPHIGHO2_01_FULL_54_36</name>
    <dbReference type="NCBI Taxonomy" id="1798482"/>
    <lineage>
        <taxon>Bacteria</taxon>
        <taxon>Candidatus Kaiseribacteriota</taxon>
    </lineage>
</organism>
<gene>
    <name evidence="2" type="ORF">A2763_02970</name>
</gene>
<dbReference type="AlphaFoldDB" id="A0A1F6CKW7"/>
<dbReference type="Proteomes" id="UP000178370">
    <property type="component" value="Unassembled WGS sequence"/>
</dbReference>
<evidence type="ECO:0000313" key="2">
    <source>
        <dbReference type="EMBL" id="OGG49621.1"/>
    </source>
</evidence>
<evidence type="ECO:0000256" key="1">
    <source>
        <dbReference type="SAM" id="Phobius"/>
    </source>
</evidence>
<keyword evidence="1" id="KW-0472">Membrane</keyword>
<keyword evidence="1" id="KW-0812">Transmembrane</keyword>
<reference evidence="2 3" key="1">
    <citation type="journal article" date="2016" name="Nat. Commun.">
        <title>Thousands of microbial genomes shed light on interconnected biogeochemical processes in an aquifer system.</title>
        <authorList>
            <person name="Anantharaman K."/>
            <person name="Brown C.T."/>
            <person name="Hug L.A."/>
            <person name="Sharon I."/>
            <person name="Castelle C.J."/>
            <person name="Probst A.J."/>
            <person name="Thomas B.C."/>
            <person name="Singh A."/>
            <person name="Wilkins M.J."/>
            <person name="Karaoz U."/>
            <person name="Brodie E.L."/>
            <person name="Williams K.H."/>
            <person name="Hubbard S.S."/>
            <person name="Banfield J.F."/>
        </authorList>
    </citation>
    <scope>NUCLEOTIDE SEQUENCE [LARGE SCALE GENOMIC DNA]</scope>
</reference>
<feature type="transmembrane region" description="Helical" evidence="1">
    <location>
        <begin position="35"/>
        <end position="56"/>
    </location>
</feature>
<comment type="caution">
    <text evidence="2">The sequence shown here is derived from an EMBL/GenBank/DDBJ whole genome shotgun (WGS) entry which is preliminary data.</text>
</comment>